<organism evidence="4 5">
    <name type="scientific">Fonsecaea monophora</name>
    <dbReference type="NCBI Taxonomy" id="254056"/>
    <lineage>
        <taxon>Eukaryota</taxon>
        <taxon>Fungi</taxon>
        <taxon>Dikarya</taxon>
        <taxon>Ascomycota</taxon>
        <taxon>Pezizomycotina</taxon>
        <taxon>Eurotiomycetes</taxon>
        <taxon>Chaetothyriomycetidae</taxon>
        <taxon>Chaetothyriales</taxon>
        <taxon>Herpotrichiellaceae</taxon>
        <taxon>Fonsecaea</taxon>
    </lineage>
</organism>
<dbReference type="Proteomes" id="UP000077002">
    <property type="component" value="Unassembled WGS sequence"/>
</dbReference>
<feature type="coiled-coil region" evidence="1">
    <location>
        <begin position="661"/>
        <end position="688"/>
    </location>
</feature>
<protein>
    <recommendedName>
        <fullName evidence="6">Ankyrin repeat protein</fullName>
    </recommendedName>
</protein>
<comment type="caution">
    <text evidence="4">The sequence shown here is derived from an EMBL/GenBank/DDBJ whole genome shotgun (WGS) entry which is preliminary data.</text>
</comment>
<dbReference type="InterPro" id="IPR036770">
    <property type="entry name" value="Ankyrin_rpt-contain_sf"/>
</dbReference>
<evidence type="ECO:0000256" key="2">
    <source>
        <dbReference type="SAM" id="MobiDB-lite"/>
    </source>
</evidence>
<gene>
    <name evidence="4" type="ORF">AYO21_07276</name>
</gene>
<sequence>MVLERPRREANPDFTRFNADFGHPNEYYDPFHQPSNPLSGFKYVHETSSFLLSIDPGQETAEASDSSHEPADPEPAEADGAAVSPPGTLKALEGIMWRDTPQELRIWLRAVEGQGYVVDIPRLLRYAVGIASLGIVKYLVEHEKADLRTTDILERSVIFFAAACGDFQVLEYIAGKLKRNVSISKELARTDITGATPLYYARDIWHAAVNAKYLLRNYAASDDRASLARAALELEVQRGKANDVLCTDWCNVLFLYGWLDLYLRFPVLSESWSRLKDPESFCTNKRLLTLRNLMSQNHWLLEQLDDILSDQYSPELVWIHVPWTNGILVSAVLDSVVDNFKDRTWETLDVAKAALVSDNFKDAFRRRSSPPGNPYLDYLTPVFRQISGHRSAVVIFPCIEIVSFGDFARSRKHHMDLRAKLKTEFPSITSRVQTTRTLDETHFPSLSAKALEDLNNDQVVSRECQELLSGEPTTEATKPILVVSQLWVWNFEAVVLSAYSDPGKTPDDSLLRDHDVMESEFPVIDAWRGKQFGAKTLEGGRSPELKVACLLHDQIDYFDKTQANGMYQVPLDYFEMGVLRIIASVTEYTKNMDPQSLDVEKERTFMHDLSDIRVELDAIDQVLTQQKNIISDFHDYLDAAEDDVVWHLENADDNRIAKRSLEDDKKQINTYRARIAKIQKDADRIDQAISNALNLKRTAASIQDARNSAKDARTSLLLGWAVLGFTIITILFAPLSFMTSLLALPVDSLRQFNGTDATGAPTAIYRSGFIAWTFIVAEVISIAVTALAVYAAVRYRHVLNGFLVPDDVGAQGQQGGRIQSEVAGGDGAWVDEKRPHAVLREHADNMGEASGANVTVESARPRGLRKLLGTTKPKSRDPEK</sequence>
<dbReference type="EMBL" id="LVKK01000055">
    <property type="protein sequence ID" value="OAG38454.1"/>
    <property type="molecule type" value="Genomic_DNA"/>
</dbReference>
<keyword evidence="3" id="KW-1133">Transmembrane helix</keyword>
<keyword evidence="3" id="KW-0472">Membrane</keyword>
<evidence type="ECO:0008006" key="6">
    <source>
        <dbReference type="Google" id="ProtNLM"/>
    </source>
</evidence>
<evidence type="ECO:0000313" key="5">
    <source>
        <dbReference type="Proteomes" id="UP000077002"/>
    </source>
</evidence>
<name>A0A177F298_9EURO</name>
<dbReference type="AlphaFoldDB" id="A0A177F298"/>
<dbReference type="SUPFAM" id="SSF48403">
    <property type="entry name" value="Ankyrin repeat"/>
    <property type="match status" value="1"/>
</dbReference>
<dbReference type="GeneID" id="34602432"/>
<evidence type="ECO:0000256" key="3">
    <source>
        <dbReference type="SAM" id="Phobius"/>
    </source>
</evidence>
<dbReference type="OrthoDB" id="4483578at2759"/>
<feature type="transmembrane region" description="Helical" evidence="3">
    <location>
        <begin position="769"/>
        <end position="793"/>
    </location>
</feature>
<keyword evidence="1" id="KW-0175">Coiled coil</keyword>
<dbReference type="RefSeq" id="XP_022510406.1">
    <property type="nucleotide sequence ID" value="XM_022657233.1"/>
</dbReference>
<keyword evidence="5" id="KW-1185">Reference proteome</keyword>
<reference evidence="4 5" key="1">
    <citation type="submission" date="2016-03" db="EMBL/GenBank/DDBJ databases">
        <title>Draft genome sequence of the Fonsecaea monophora CBS 269.37.</title>
        <authorList>
            <person name="Bombassaro A."/>
            <person name="Vinicius W.A."/>
            <person name="De Hoog S."/>
            <person name="Sun J."/>
            <person name="Souza E.M."/>
            <person name="Raittz R.T."/>
            <person name="Costa F."/>
            <person name="Leao A.C."/>
            <person name="Tadra-Sfeir M.Z."/>
            <person name="Baura V."/>
            <person name="Balsanelli E."/>
            <person name="Pedrosa F.O."/>
            <person name="Moreno L.F."/>
            <person name="Steffens M.B."/>
            <person name="Xi L."/>
            <person name="Bocca A.L."/>
            <person name="Felipe M.S."/>
            <person name="Teixeira M."/>
            <person name="Telles Filho F.Q."/>
            <person name="Azevedo C.M."/>
            <person name="Gomes R."/>
            <person name="Vicente V.A."/>
        </authorList>
    </citation>
    <scope>NUCLEOTIDE SEQUENCE [LARGE SCALE GENOMIC DNA]</scope>
    <source>
        <strain evidence="4 5">CBS 269.37</strain>
    </source>
</reference>
<evidence type="ECO:0000256" key="1">
    <source>
        <dbReference type="SAM" id="Coils"/>
    </source>
</evidence>
<accession>A0A177F298</accession>
<keyword evidence="3" id="KW-0812">Transmembrane</keyword>
<feature type="region of interest" description="Disordered" evidence="2">
    <location>
        <begin position="841"/>
        <end position="880"/>
    </location>
</feature>
<feature type="transmembrane region" description="Helical" evidence="3">
    <location>
        <begin position="716"/>
        <end position="737"/>
    </location>
</feature>
<feature type="region of interest" description="Disordered" evidence="2">
    <location>
        <begin position="58"/>
        <end position="84"/>
    </location>
</feature>
<proteinExistence type="predicted"/>
<evidence type="ECO:0000313" key="4">
    <source>
        <dbReference type="EMBL" id="OAG38454.1"/>
    </source>
</evidence>
<dbReference type="Gene3D" id="1.25.40.20">
    <property type="entry name" value="Ankyrin repeat-containing domain"/>
    <property type="match status" value="1"/>
</dbReference>